<accession>A0A832SI97</accession>
<dbReference type="Proteomes" id="UP000600774">
    <property type="component" value="Unassembled WGS sequence"/>
</dbReference>
<evidence type="ECO:0000313" key="1">
    <source>
        <dbReference type="EMBL" id="HIH93000.1"/>
    </source>
</evidence>
<dbReference type="AlphaFoldDB" id="A0A832SI97"/>
<protein>
    <submittedName>
        <fullName evidence="1">Uncharacterized protein</fullName>
    </submittedName>
</protein>
<name>A0A832SI97_9EURY</name>
<gene>
    <name evidence="1" type="ORF">HA338_02820</name>
</gene>
<dbReference type="EMBL" id="DUJU01000035">
    <property type="protein sequence ID" value="HIH93000.1"/>
    <property type="molecule type" value="Genomic_DNA"/>
</dbReference>
<sequence>MKFMDELIPKLKIGSQDLESEIVNHVTDNENNSEILTDAGIKYVLG</sequence>
<proteinExistence type="predicted"/>
<dbReference type="RefSeq" id="WP_281085291.1">
    <property type="nucleotide sequence ID" value="NZ_DUJU01000035.1"/>
</dbReference>
<reference evidence="1" key="1">
    <citation type="journal article" date="2020" name="bioRxiv">
        <title>A rank-normalized archaeal taxonomy based on genome phylogeny resolves widespread incomplete and uneven classifications.</title>
        <authorList>
            <person name="Rinke C."/>
            <person name="Chuvochina M."/>
            <person name="Mussig A.J."/>
            <person name="Chaumeil P.-A."/>
            <person name="Waite D.W."/>
            <person name="Whitman W.B."/>
            <person name="Parks D.H."/>
            <person name="Hugenholtz P."/>
        </authorList>
    </citation>
    <scope>NUCLEOTIDE SEQUENCE</scope>
    <source>
        <strain evidence="1">UBA8876</strain>
    </source>
</reference>
<evidence type="ECO:0000313" key="2">
    <source>
        <dbReference type="Proteomes" id="UP000600774"/>
    </source>
</evidence>
<comment type="caution">
    <text evidence="1">The sequence shown here is derived from an EMBL/GenBank/DDBJ whole genome shotgun (WGS) entry which is preliminary data.</text>
</comment>
<organism evidence="1 2">
    <name type="scientific">Methanosarcina acetivorans</name>
    <dbReference type="NCBI Taxonomy" id="2214"/>
    <lineage>
        <taxon>Archaea</taxon>
        <taxon>Methanobacteriati</taxon>
        <taxon>Methanobacteriota</taxon>
        <taxon>Stenosarchaea group</taxon>
        <taxon>Methanomicrobia</taxon>
        <taxon>Methanosarcinales</taxon>
        <taxon>Methanosarcinaceae</taxon>
        <taxon>Methanosarcina</taxon>
    </lineage>
</organism>